<dbReference type="EMBL" id="KN835192">
    <property type="protein sequence ID" value="KIK44360.1"/>
    <property type="molecule type" value="Genomic_DNA"/>
</dbReference>
<feature type="region of interest" description="Disordered" evidence="1">
    <location>
        <begin position="1"/>
        <end position="21"/>
    </location>
</feature>
<evidence type="ECO:0000313" key="3">
    <source>
        <dbReference type="Proteomes" id="UP000054485"/>
    </source>
</evidence>
<dbReference type="AlphaFoldDB" id="A0A0D0A2X2"/>
<evidence type="ECO:0000313" key="2">
    <source>
        <dbReference type="EMBL" id="KIK44360.1"/>
    </source>
</evidence>
<dbReference type="HOGENOM" id="CLU_2814142_0_0_1"/>
<gene>
    <name evidence="2" type="ORF">CY34DRAFT_802762</name>
</gene>
<organism evidence="2 3">
    <name type="scientific">Suillus luteus UH-Slu-Lm8-n1</name>
    <dbReference type="NCBI Taxonomy" id="930992"/>
    <lineage>
        <taxon>Eukaryota</taxon>
        <taxon>Fungi</taxon>
        <taxon>Dikarya</taxon>
        <taxon>Basidiomycota</taxon>
        <taxon>Agaricomycotina</taxon>
        <taxon>Agaricomycetes</taxon>
        <taxon>Agaricomycetidae</taxon>
        <taxon>Boletales</taxon>
        <taxon>Suillineae</taxon>
        <taxon>Suillaceae</taxon>
        <taxon>Suillus</taxon>
    </lineage>
</organism>
<protein>
    <submittedName>
        <fullName evidence="2">Uncharacterized protein</fullName>
    </submittedName>
</protein>
<evidence type="ECO:0000256" key="1">
    <source>
        <dbReference type="SAM" id="MobiDB-lite"/>
    </source>
</evidence>
<dbReference type="Proteomes" id="UP000054485">
    <property type="component" value="Unassembled WGS sequence"/>
</dbReference>
<name>A0A0D0A2X2_9AGAM</name>
<reference evidence="3" key="2">
    <citation type="submission" date="2015-01" db="EMBL/GenBank/DDBJ databases">
        <title>Evolutionary Origins and Diversification of the Mycorrhizal Mutualists.</title>
        <authorList>
            <consortium name="DOE Joint Genome Institute"/>
            <consortium name="Mycorrhizal Genomics Consortium"/>
            <person name="Kohler A."/>
            <person name="Kuo A."/>
            <person name="Nagy L.G."/>
            <person name="Floudas D."/>
            <person name="Copeland A."/>
            <person name="Barry K.W."/>
            <person name="Cichocki N."/>
            <person name="Veneault-Fourrey C."/>
            <person name="LaButti K."/>
            <person name="Lindquist E.A."/>
            <person name="Lipzen A."/>
            <person name="Lundell T."/>
            <person name="Morin E."/>
            <person name="Murat C."/>
            <person name="Riley R."/>
            <person name="Ohm R."/>
            <person name="Sun H."/>
            <person name="Tunlid A."/>
            <person name="Henrissat B."/>
            <person name="Grigoriev I.V."/>
            <person name="Hibbett D.S."/>
            <person name="Martin F."/>
        </authorList>
    </citation>
    <scope>NUCLEOTIDE SEQUENCE [LARGE SCALE GENOMIC DNA]</scope>
    <source>
        <strain evidence="3">UH-Slu-Lm8-n1</strain>
    </source>
</reference>
<dbReference type="InParanoid" id="A0A0D0A2X2"/>
<proteinExistence type="predicted"/>
<dbReference type="OrthoDB" id="10281249at2759"/>
<sequence length="67" mass="7447">MGFAEGLYNNPLPMDRRRSHPSQEYTSNLIIIKRGSASALVRGATTPMQVKEYAEHPLSSQFLGVQV</sequence>
<keyword evidence="3" id="KW-1185">Reference proteome</keyword>
<reference evidence="2 3" key="1">
    <citation type="submission" date="2014-04" db="EMBL/GenBank/DDBJ databases">
        <authorList>
            <consortium name="DOE Joint Genome Institute"/>
            <person name="Kuo A."/>
            <person name="Ruytinx J."/>
            <person name="Rineau F."/>
            <person name="Colpaert J."/>
            <person name="Kohler A."/>
            <person name="Nagy L.G."/>
            <person name="Floudas D."/>
            <person name="Copeland A."/>
            <person name="Barry K.W."/>
            <person name="Cichocki N."/>
            <person name="Veneault-Fourrey C."/>
            <person name="LaButti K."/>
            <person name="Lindquist E.A."/>
            <person name="Lipzen A."/>
            <person name="Lundell T."/>
            <person name="Morin E."/>
            <person name="Murat C."/>
            <person name="Sun H."/>
            <person name="Tunlid A."/>
            <person name="Henrissat B."/>
            <person name="Grigoriev I.V."/>
            <person name="Hibbett D.S."/>
            <person name="Martin F."/>
            <person name="Nordberg H.P."/>
            <person name="Cantor M.N."/>
            <person name="Hua S.X."/>
        </authorList>
    </citation>
    <scope>NUCLEOTIDE SEQUENCE [LARGE SCALE GENOMIC DNA]</scope>
    <source>
        <strain evidence="2 3">UH-Slu-Lm8-n1</strain>
    </source>
</reference>
<accession>A0A0D0A2X2</accession>